<evidence type="ECO:0000313" key="8">
    <source>
        <dbReference type="EMBL" id="KVI01644.1"/>
    </source>
</evidence>
<evidence type="ECO:0000313" key="9">
    <source>
        <dbReference type="Proteomes" id="UP000243975"/>
    </source>
</evidence>
<keyword evidence="9" id="KW-1185">Reference proteome</keyword>
<dbReference type="STRING" id="59895.A0A103Y351"/>
<dbReference type="OMA" id="DPLSWNG"/>
<name>A0A103Y351_CYNCS</name>
<dbReference type="Proteomes" id="UP000243975">
    <property type="component" value="Unassembled WGS sequence"/>
</dbReference>
<sequence length="1053" mass="117783">MRSGACTVQQTLTTEAASVLKHSLSLARRRGHAQVTPLHVAATLLMSSRASILRRACLKSQNNSSSSSQNPLINPTNPPLHCRALELCFNVALNRLPTTPGPLLHGQPSLSNALIAALKRAQAHQRRGCIENQQTHQSQQQCHQQQQPPLLAIKVELEQLILSILDDPSVSRVMREAGFSSTAVKSNLEDFSSNSLTSAPRVFFSSSGGGVYSSPSSPNSDHQYHHQNPTFWQTHFLNHSPDQNPVFISPSKKTPSPDQSDHSLKKDVSLVVEVLLGKKKRKNAVIVGDSLSLTEGVVIELMGQVERGDVPDELRCAHFIKFQFSSVPLRFMKREEVEMNLADLRRKVESLSSTGGVIIYAGDLKWTVDEKENIGGVIGLYSPIDHLVVEIGRLVSQYNVTNKVWLIGTANYQTFMKCKMKKLSLELQWSLQAVSVPSGGLGLSLNAAAATTTSCGNESRVNLSNNTRTDEMVDRKPLISSKEEGDEDDMVVMNCCGECNFNYEKEAAAAAATATATAKPSTVLPFWLHPSTPISSTLHKENLMELRRKWNKLCQSLHQGRHNLNNNYMNSSPLITNDNQGLTGKSYSYNSSCYPFWPNNNNHLKHNSCISFGETLKAQNGEGERSYPRFRRQQSCHIDLSFSSGNHQKVDQEPNLDCLKSREDDKEVKITLGLGYSASDLCRRQDVYKCLQENVPWHSEKMHLVVEFLMSFSSSKAVKRDFWFLMEGNDSIGKRRLAMAIAEAIFGSKDSFLCFNMRGSLNKCHNLERALKDKDVVVFVEDADFGDGKFLKSLSDGFEKGNFGENGHVIFVLSKSDHLEDDKRSRISTTQLKLVVNQMNPATEIDQKRKTKWDTDELSKRKVPRIEEDEIKKDLSRQSSSNTLDLNVKAEADQHDENEDTLEFSPNSSDLTREMDGSPRNPLGFLETVKTRFIFDRSPARDSLMKESLMFKIKGAFEEVFGSIEFELNVEEMVLEEVLFGFGLYLNGLFEKWLKEVFQTSLEMVKSGGTGVKSLKVRLVIDEKDGDGVGIQEKDEGFMGSNLPNKIKICFIM</sequence>
<dbReference type="SUPFAM" id="SSF81923">
    <property type="entry name" value="Double Clp-N motif"/>
    <property type="match status" value="1"/>
</dbReference>
<reference evidence="8 9" key="1">
    <citation type="journal article" date="2016" name="Sci. Rep.">
        <title>The genome sequence of the outbreeding globe artichoke constructed de novo incorporating a phase-aware low-pass sequencing strategy of F1 progeny.</title>
        <authorList>
            <person name="Scaglione D."/>
            <person name="Reyes-Chin-Wo S."/>
            <person name="Acquadro A."/>
            <person name="Froenicke L."/>
            <person name="Portis E."/>
            <person name="Beitel C."/>
            <person name="Tirone M."/>
            <person name="Mauro R."/>
            <person name="Lo Monaco A."/>
            <person name="Mauromicale G."/>
            <person name="Faccioli P."/>
            <person name="Cattivelli L."/>
            <person name="Rieseberg L."/>
            <person name="Michelmore R."/>
            <person name="Lanteri S."/>
        </authorList>
    </citation>
    <scope>NUCLEOTIDE SEQUENCE [LARGE SCALE GENOMIC DNA]</scope>
    <source>
        <strain evidence="8">2C</strain>
    </source>
</reference>
<dbReference type="Gene3D" id="3.40.50.300">
    <property type="entry name" value="P-loop containing nucleotide triphosphate hydrolases"/>
    <property type="match status" value="1"/>
</dbReference>
<feature type="region of interest" description="Disordered" evidence="6">
    <location>
        <begin position="243"/>
        <end position="263"/>
    </location>
</feature>
<dbReference type="Pfam" id="PF23569">
    <property type="entry name" value="NBD_SMAX1"/>
    <property type="match status" value="1"/>
</dbReference>
<evidence type="ECO:0000256" key="2">
    <source>
        <dbReference type="ARBA" id="ARBA00022737"/>
    </source>
</evidence>
<dbReference type="InterPro" id="IPR058680">
    <property type="entry name" value="NBD_SMAX1-like"/>
</dbReference>
<comment type="similarity">
    <text evidence="1">Belongs to the ClpA/ClpB family.</text>
</comment>
<dbReference type="InterPro" id="IPR036628">
    <property type="entry name" value="Clp_N_dom_sf"/>
</dbReference>
<dbReference type="InterPro" id="IPR027417">
    <property type="entry name" value="P-loop_NTPase"/>
</dbReference>
<keyword evidence="2 5" id="KW-0677">Repeat</keyword>
<dbReference type="AlphaFoldDB" id="A0A103Y351"/>
<keyword evidence="4" id="KW-0804">Transcription</keyword>
<dbReference type="InterPro" id="IPR051650">
    <property type="entry name" value="SL_signaling_regulator"/>
</dbReference>
<organism evidence="8 9">
    <name type="scientific">Cynara cardunculus var. scolymus</name>
    <name type="common">Globe artichoke</name>
    <name type="synonym">Cynara scolymus</name>
    <dbReference type="NCBI Taxonomy" id="59895"/>
    <lineage>
        <taxon>Eukaryota</taxon>
        <taxon>Viridiplantae</taxon>
        <taxon>Streptophyta</taxon>
        <taxon>Embryophyta</taxon>
        <taxon>Tracheophyta</taxon>
        <taxon>Spermatophyta</taxon>
        <taxon>Magnoliopsida</taxon>
        <taxon>eudicotyledons</taxon>
        <taxon>Gunneridae</taxon>
        <taxon>Pentapetalae</taxon>
        <taxon>asterids</taxon>
        <taxon>campanulids</taxon>
        <taxon>Asterales</taxon>
        <taxon>Asteraceae</taxon>
        <taxon>Carduoideae</taxon>
        <taxon>Cardueae</taxon>
        <taxon>Carduinae</taxon>
        <taxon>Cynara</taxon>
    </lineage>
</organism>
<proteinExistence type="inferred from homology"/>
<comment type="caution">
    <text evidence="8">The sequence shown here is derived from an EMBL/GenBank/DDBJ whole genome shotgun (WGS) entry which is preliminary data.</text>
</comment>
<evidence type="ECO:0000256" key="1">
    <source>
        <dbReference type="ARBA" id="ARBA00008675"/>
    </source>
</evidence>
<evidence type="ECO:0000256" key="3">
    <source>
        <dbReference type="ARBA" id="ARBA00023015"/>
    </source>
</evidence>
<protein>
    <submittedName>
        <fullName evidence="8">Clp, N-terminal</fullName>
    </submittedName>
</protein>
<evidence type="ECO:0000256" key="5">
    <source>
        <dbReference type="PROSITE-ProRule" id="PRU01251"/>
    </source>
</evidence>
<dbReference type="PANTHER" id="PTHR43572:SF3">
    <property type="entry name" value="PROTEIN SMAX1-LIKE 5"/>
    <property type="match status" value="1"/>
</dbReference>
<dbReference type="OrthoDB" id="1872342at2759"/>
<accession>A0A103Y351</accession>
<feature type="region of interest" description="Disordered" evidence="6">
    <location>
        <begin position="890"/>
        <end position="920"/>
    </location>
</feature>
<dbReference type="Gramene" id="KVI01644">
    <property type="protein sequence ID" value="KVI01644"/>
    <property type="gene ID" value="Ccrd_020080"/>
</dbReference>
<dbReference type="SUPFAM" id="SSF52540">
    <property type="entry name" value="P-loop containing nucleoside triphosphate hydrolases"/>
    <property type="match status" value="1"/>
</dbReference>
<dbReference type="Gene3D" id="1.10.1780.10">
    <property type="entry name" value="Clp, N-terminal domain"/>
    <property type="match status" value="1"/>
</dbReference>
<gene>
    <name evidence="8" type="ORF">Ccrd_020080</name>
</gene>
<evidence type="ECO:0000259" key="7">
    <source>
        <dbReference type="PROSITE" id="PS51903"/>
    </source>
</evidence>
<evidence type="ECO:0000256" key="4">
    <source>
        <dbReference type="ARBA" id="ARBA00023163"/>
    </source>
</evidence>
<dbReference type="InterPro" id="IPR004176">
    <property type="entry name" value="Clp_R_N"/>
</dbReference>
<dbReference type="FunFam" id="1.10.1780.10:FF:000005">
    <property type="entry name" value="protein SUPPRESSOR OF MAX2 1"/>
    <property type="match status" value="1"/>
</dbReference>
<dbReference type="EMBL" id="LEKV01002906">
    <property type="protein sequence ID" value="KVI01644.1"/>
    <property type="molecule type" value="Genomic_DNA"/>
</dbReference>
<feature type="domain" description="Clp R" evidence="7">
    <location>
        <begin position="8"/>
        <end position="194"/>
    </location>
</feature>
<keyword evidence="3" id="KW-0805">Transcription regulation</keyword>
<dbReference type="PANTHER" id="PTHR43572">
    <property type="entry name" value="CHAPERONE PROTEIN CLPD, CHLOROPLASTIC"/>
    <property type="match status" value="1"/>
</dbReference>
<dbReference type="PROSITE" id="PS51903">
    <property type="entry name" value="CLP_R"/>
    <property type="match status" value="1"/>
</dbReference>
<evidence type="ECO:0000256" key="6">
    <source>
        <dbReference type="SAM" id="MobiDB-lite"/>
    </source>
</evidence>